<protein>
    <submittedName>
        <fullName evidence="1">Uncharacterized protein</fullName>
    </submittedName>
</protein>
<dbReference type="RefSeq" id="WP_077244656.1">
    <property type="nucleotide sequence ID" value="NZ_MUZR01000049.1"/>
</dbReference>
<reference evidence="1 2" key="1">
    <citation type="submission" date="2017-02" db="EMBL/GenBank/DDBJ databases">
        <title>Genomic diversity within the haloalkaliphilic genus Thioalkalivibrio.</title>
        <authorList>
            <person name="Ahn A.-C."/>
            <person name="Meier-Kolthoff J."/>
            <person name="Overmars L."/>
            <person name="Richter M."/>
            <person name="Woyke T."/>
            <person name="Sorokin D.Y."/>
            <person name="Muyzer G."/>
        </authorList>
    </citation>
    <scope>NUCLEOTIDE SEQUENCE [LARGE SCALE GENOMIC DNA]</scope>
    <source>
        <strain evidence="1 2">HL17</strain>
    </source>
</reference>
<dbReference type="OrthoDB" id="6159422at2"/>
<name>A0A1V2ZWH9_9GAMM</name>
<comment type="caution">
    <text evidence="1">The sequence shown here is derived from an EMBL/GenBank/DDBJ whole genome shotgun (WGS) entry which is preliminary data.</text>
</comment>
<proteinExistence type="predicted"/>
<dbReference type="AlphaFoldDB" id="A0A1V2ZWH9"/>
<gene>
    <name evidence="1" type="ORF">B1A74_10820</name>
</gene>
<evidence type="ECO:0000313" key="1">
    <source>
        <dbReference type="EMBL" id="OOC09472.1"/>
    </source>
</evidence>
<evidence type="ECO:0000313" key="2">
    <source>
        <dbReference type="Proteomes" id="UP000189177"/>
    </source>
</evidence>
<organism evidence="1 2">
    <name type="scientific">Thioalkalivibrio halophilus</name>
    <dbReference type="NCBI Taxonomy" id="252474"/>
    <lineage>
        <taxon>Bacteria</taxon>
        <taxon>Pseudomonadati</taxon>
        <taxon>Pseudomonadota</taxon>
        <taxon>Gammaproteobacteria</taxon>
        <taxon>Chromatiales</taxon>
        <taxon>Ectothiorhodospiraceae</taxon>
        <taxon>Thioalkalivibrio</taxon>
    </lineage>
</organism>
<dbReference type="Proteomes" id="UP000189177">
    <property type="component" value="Unassembled WGS sequence"/>
</dbReference>
<dbReference type="EMBL" id="MUZR01000049">
    <property type="protein sequence ID" value="OOC09472.1"/>
    <property type="molecule type" value="Genomic_DNA"/>
</dbReference>
<sequence length="170" mass="19522">MTSGYADQCSCRRMWAHQPSTLCTDQYTFAENGKQVRYAPRQQEETRAIVLDDCVFSDNEMRCDGLFLWWQVRGGRKVAALVELKGAGDISHGFEQLAHVRSQRPEYQEMVSSLNKEAPGRRAFERAVIVTSGQMTKPERVRLETQYGIRVRVITHSVPTRPVPDLRDEF</sequence>
<keyword evidence="2" id="KW-1185">Reference proteome</keyword>
<accession>A0A1V2ZWH9</accession>